<comment type="caution">
    <text evidence="1">The sequence shown here is derived from an EMBL/GenBank/DDBJ whole genome shotgun (WGS) entry which is preliminary data.</text>
</comment>
<proteinExistence type="predicted"/>
<dbReference type="Proteomes" id="UP000054937">
    <property type="component" value="Unassembled WGS sequence"/>
</dbReference>
<evidence type="ECO:0000313" key="2">
    <source>
        <dbReference type="Proteomes" id="UP000054937"/>
    </source>
</evidence>
<accession>A0A0V0QKG9</accession>
<protein>
    <submittedName>
        <fullName evidence="1">Uncharacterized protein</fullName>
    </submittedName>
</protein>
<organism evidence="1 2">
    <name type="scientific">Pseudocohnilembus persalinus</name>
    <name type="common">Ciliate</name>
    <dbReference type="NCBI Taxonomy" id="266149"/>
    <lineage>
        <taxon>Eukaryota</taxon>
        <taxon>Sar</taxon>
        <taxon>Alveolata</taxon>
        <taxon>Ciliophora</taxon>
        <taxon>Intramacronucleata</taxon>
        <taxon>Oligohymenophorea</taxon>
        <taxon>Scuticociliatia</taxon>
        <taxon>Philasterida</taxon>
        <taxon>Pseudocohnilembidae</taxon>
        <taxon>Pseudocohnilembus</taxon>
    </lineage>
</organism>
<name>A0A0V0QKG9_PSEPJ</name>
<reference evidence="1 2" key="1">
    <citation type="journal article" date="2015" name="Sci. Rep.">
        <title>Genome of the facultative scuticociliatosis pathogen Pseudocohnilembus persalinus provides insight into its virulence through horizontal gene transfer.</title>
        <authorList>
            <person name="Xiong J."/>
            <person name="Wang G."/>
            <person name="Cheng J."/>
            <person name="Tian M."/>
            <person name="Pan X."/>
            <person name="Warren A."/>
            <person name="Jiang C."/>
            <person name="Yuan D."/>
            <person name="Miao W."/>
        </authorList>
    </citation>
    <scope>NUCLEOTIDE SEQUENCE [LARGE SCALE GENOMIC DNA]</scope>
    <source>
        <strain evidence="1">36N120E</strain>
    </source>
</reference>
<evidence type="ECO:0000313" key="1">
    <source>
        <dbReference type="EMBL" id="KRX02771.1"/>
    </source>
</evidence>
<sequence length="249" mass="29337">MFGKICQKENHKQNYIYLNWTDDKQQLLQCNKCITEEDGPSFKKILINDILNVKNKLYQINNWPPLGSKSLTQFVQNFSKNIQENLGVQNLMNHLIQNSIDEYFDQLTEEICQKLNQLKKNVKIQFQNTTEEFIEKNKQDGEADIEEILRIQNQQNQNQVYMNIFNKNDRLDGSKGKISGQYSNLCDFFRDNETVLNVLIDFQNQQLQFYDDENKIKGVIYLKDITDPTVIKLKPQIRGGPLVKYKNKV</sequence>
<dbReference type="AlphaFoldDB" id="A0A0V0QKG9"/>
<dbReference type="EMBL" id="LDAU01000152">
    <property type="protein sequence ID" value="KRX02771.1"/>
    <property type="molecule type" value="Genomic_DNA"/>
</dbReference>
<dbReference type="InParanoid" id="A0A0V0QKG9"/>
<gene>
    <name evidence="1" type="ORF">PPERSA_02261</name>
</gene>
<keyword evidence="2" id="KW-1185">Reference proteome</keyword>